<dbReference type="AlphaFoldDB" id="A0A1B8YBC4"/>
<organism evidence="1 2">
    <name type="scientific">Photorhabdus namnaonensis</name>
    <dbReference type="NCBI Taxonomy" id="1851568"/>
    <lineage>
        <taxon>Bacteria</taxon>
        <taxon>Pseudomonadati</taxon>
        <taxon>Pseudomonadota</taxon>
        <taxon>Gammaproteobacteria</taxon>
        <taxon>Enterobacterales</taxon>
        <taxon>Morganellaceae</taxon>
        <taxon>Photorhabdus</taxon>
    </lineage>
</organism>
<reference evidence="2" key="1">
    <citation type="submission" date="2015-11" db="EMBL/GenBank/DDBJ databases">
        <authorList>
            <person name="Tobias N.J."/>
            <person name="Mishra B."/>
            <person name="Gupta D.K."/>
            <person name="Thines M."/>
            <person name="Stinear T.P."/>
            <person name="Bode H.B."/>
        </authorList>
    </citation>
    <scope>NUCLEOTIDE SEQUENCE [LARGE SCALE GENOMIC DNA]</scope>
    <source>
        <strain evidence="2">PB45.5</strain>
    </source>
</reference>
<comment type="caution">
    <text evidence="1">The sequence shown here is derived from an EMBL/GenBank/DDBJ whole genome shotgun (WGS) entry which is preliminary data.</text>
</comment>
<name>A0A1B8YBC4_9GAMM</name>
<sequence>MLIIINKNTFNEKLYLIMLDKYDIDIHINIEKVINIIEINTLREVFIFSLE</sequence>
<evidence type="ECO:0000313" key="2">
    <source>
        <dbReference type="Proteomes" id="UP000092665"/>
    </source>
</evidence>
<dbReference type="PATRIC" id="fig|29488.15.peg.4961"/>
<dbReference type="Proteomes" id="UP000092665">
    <property type="component" value="Unassembled WGS sequence"/>
</dbReference>
<proteinExistence type="predicted"/>
<gene>
    <name evidence="1" type="ORF">Phpb_04519</name>
</gene>
<protein>
    <submittedName>
        <fullName evidence="1">Uncharacterized protein</fullName>
    </submittedName>
</protein>
<keyword evidence="2" id="KW-1185">Reference proteome</keyword>
<evidence type="ECO:0000313" key="1">
    <source>
        <dbReference type="EMBL" id="OCA52387.1"/>
    </source>
</evidence>
<dbReference type="EMBL" id="LOIC01000099">
    <property type="protein sequence ID" value="OCA52387.1"/>
    <property type="molecule type" value="Genomic_DNA"/>
</dbReference>
<accession>A0A1B8YBC4</accession>